<evidence type="ECO:0000313" key="2">
    <source>
        <dbReference type="EMBL" id="GBH12254.1"/>
    </source>
</evidence>
<evidence type="ECO:0000313" key="4">
    <source>
        <dbReference type="Proteomes" id="UP000247480"/>
    </source>
</evidence>
<gene>
    <name evidence="2" type="ORF">KPSA1_05718</name>
    <name evidence="3" type="ORF">KPSA3_05504</name>
</gene>
<dbReference type="AlphaFoldDB" id="A0A2V0RAR2"/>
<evidence type="ECO:0000313" key="5">
    <source>
        <dbReference type="Proteomes" id="UP000248291"/>
    </source>
</evidence>
<comment type="caution">
    <text evidence="2">The sequence shown here is derived from an EMBL/GenBank/DDBJ whole genome shotgun (WGS) entry which is preliminary data.</text>
</comment>
<name>A0A2V0RAR2_PSESF</name>
<evidence type="ECO:0000256" key="1">
    <source>
        <dbReference type="SAM" id="MobiDB-lite"/>
    </source>
</evidence>
<accession>A0A2V0RAR2</accession>
<sequence length="41" mass="4198">MGCEAALKQFNPVVPDKPYAPGLLPVPGSSRTSEASSGQPL</sequence>
<evidence type="ECO:0000313" key="3">
    <source>
        <dbReference type="EMBL" id="GBH19495.1"/>
    </source>
</evidence>
<dbReference type="EMBL" id="BGJZ01000299">
    <property type="protein sequence ID" value="GBH12254.1"/>
    <property type="molecule type" value="Genomic_DNA"/>
</dbReference>
<dbReference type="Proteomes" id="UP000247480">
    <property type="component" value="Unassembled WGS sequence"/>
</dbReference>
<reference evidence="2 4" key="1">
    <citation type="submission" date="2018-04" db="EMBL/GenBank/DDBJ databases">
        <title>Draft genome sequence of Pseudomonas syringae pv. actinidiae biovar 1 strains isolated from kiwifruit in Kagawa prefecture.</title>
        <authorList>
            <person name="Tabuchi M."/>
            <person name="Saito M."/>
            <person name="Fujiwara S."/>
            <person name="Sasa N."/>
            <person name="Akimitsu K."/>
            <person name="Gomi K."/>
            <person name="Konishi-Sugita S."/>
            <person name="Hamano K."/>
            <person name="Kataoka I."/>
        </authorList>
    </citation>
    <scope>NUCLEOTIDE SEQUENCE [LARGE SCALE GENOMIC DNA]</scope>
    <source>
        <strain evidence="2 4">MAFF212206</strain>
    </source>
</reference>
<feature type="region of interest" description="Disordered" evidence="1">
    <location>
        <begin position="14"/>
        <end position="41"/>
    </location>
</feature>
<organism evidence="2 4">
    <name type="scientific">Pseudomonas syringae pv. actinidiae</name>
    <dbReference type="NCBI Taxonomy" id="103796"/>
    <lineage>
        <taxon>Bacteria</taxon>
        <taxon>Pseudomonadati</taxon>
        <taxon>Pseudomonadota</taxon>
        <taxon>Gammaproteobacteria</taxon>
        <taxon>Pseudomonadales</taxon>
        <taxon>Pseudomonadaceae</taxon>
        <taxon>Pseudomonas</taxon>
        <taxon>Pseudomonas syringae</taxon>
    </lineage>
</organism>
<feature type="compositionally biased region" description="Polar residues" evidence="1">
    <location>
        <begin position="29"/>
        <end position="41"/>
    </location>
</feature>
<dbReference type="EMBL" id="BGKA01000214">
    <property type="protein sequence ID" value="GBH19495.1"/>
    <property type="molecule type" value="Genomic_DNA"/>
</dbReference>
<reference evidence="3 5" key="2">
    <citation type="submission" date="2018-04" db="EMBL/GenBank/DDBJ databases">
        <title>Draft genome sequence of Pseudomonas syringae pv. actinidiae biovar 3 strains isolated from kiwifruit in Kagawa prefecture.</title>
        <authorList>
            <person name="Tabuchi M."/>
            <person name="Saito M."/>
            <person name="Fujiwara S."/>
            <person name="Sasa N."/>
            <person name="Akimitsu K."/>
            <person name="Gomi K."/>
            <person name="Konishi-Sugita S."/>
            <person name="Hamano K."/>
            <person name="Kataoka I."/>
        </authorList>
    </citation>
    <scope>NUCLEOTIDE SEQUENCE [LARGE SCALE GENOMIC DNA]</scope>
    <source>
        <strain evidence="3 5">MAFF212211</strain>
    </source>
</reference>
<dbReference type="Proteomes" id="UP000248291">
    <property type="component" value="Unassembled WGS sequence"/>
</dbReference>
<protein>
    <submittedName>
        <fullName evidence="2">Uncharacterized protein</fullName>
    </submittedName>
</protein>
<proteinExistence type="predicted"/>